<feature type="domain" description="Alanine racemase N-terminal" evidence="5">
    <location>
        <begin position="11"/>
        <end position="238"/>
    </location>
</feature>
<evidence type="ECO:0000256" key="4">
    <source>
        <dbReference type="RuleBase" id="RU004514"/>
    </source>
</evidence>
<feature type="modified residue" description="N6-(pyridoxal phosphate)lysine" evidence="2 3">
    <location>
        <position position="40"/>
    </location>
</feature>
<dbReference type="CDD" id="cd00635">
    <property type="entry name" value="PLPDE_III_YBL036c_like"/>
    <property type="match status" value="1"/>
</dbReference>
<evidence type="ECO:0000256" key="2">
    <source>
        <dbReference type="HAMAP-Rule" id="MF_02087"/>
    </source>
</evidence>
<name>A0A2A9DNT7_9CORY</name>
<accession>A0A2A9DNT7</accession>
<comment type="similarity">
    <text evidence="2 4">Belongs to the pyridoxal phosphate-binding protein YggS/PROSC family.</text>
</comment>
<dbReference type="GO" id="GO:0030170">
    <property type="term" value="F:pyridoxal phosphate binding"/>
    <property type="evidence" value="ECO:0007669"/>
    <property type="project" value="UniProtKB-UniRule"/>
</dbReference>
<dbReference type="PROSITE" id="PS01211">
    <property type="entry name" value="UPF0001"/>
    <property type="match status" value="1"/>
</dbReference>
<dbReference type="OrthoDB" id="9804072at2"/>
<sequence length="240" mass="25677">MDSRTEELARNLEAVRAKITAAEKASGREPGSVRLLPVTKFHPSEDIARLHELGVTAVGENREQEAREKAHTLPGVEFHMIGQIQSKKANAVGRWASAVHSIDSLKLATGINRGIGLALERGDRVPTGERRESVPCFIQISADGDTARGGALKEDVPAIAEALLEGEHVQFAGLMVVPPLDADPARVFSQTRQYCDELAQKYGVELQLSAGMSGDMDVAIAHGSDCVRVGTDILGARPLA</sequence>
<evidence type="ECO:0000259" key="5">
    <source>
        <dbReference type="Pfam" id="PF01168"/>
    </source>
</evidence>
<comment type="cofactor">
    <cofactor evidence="3">
        <name>pyridoxal 5'-phosphate</name>
        <dbReference type="ChEBI" id="CHEBI:597326"/>
    </cofactor>
</comment>
<dbReference type="HAMAP" id="MF_02087">
    <property type="entry name" value="PLP_homeostasis"/>
    <property type="match status" value="1"/>
</dbReference>
<dbReference type="InterPro" id="IPR001608">
    <property type="entry name" value="Ala_racemase_N"/>
</dbReference>
<evidence type="ECO:0000313" key="7">
    <source>
        <dbReference type="Proteomes" id="UP000221653"/>
    </source>
</evidence>
<dbReference type="NCBIfam" id="TIGR00044">
    <property type="entry name" value="YggS family pyridoxal phosphate-dependent enzyme"/>
    <property type="match status" value="1"/>
</dbReference>
<dbReference type="RefSeq" id="WP_048379367.1">
    <property type="nucleotide sequence ID" value="NZ_LDYE01000003.1"/>
</dbReference>
<organism evidence="6 7">
    <name type="scientific">Corynebacterium renale</name>
    <dbReference type="NCBI Taxonomy" id="1724"/>
    <lineage>
        <taxon>Bacteria</taxon>
        <taxon>Bacillati</taxon>
        <taxon>Actinomycetota</taxon>
        <taxon>Actinomycetes</taxon>
        <taxon>Mycobacteriales</taxon>
        <taxon>Corynebacteriaceae</taxon>
        <taxon>Corynebacterium</taxon>
    </lineage>
</organism>
<dbReference type="Pfam" id="PF01168">
    <property type="entry name" value="Ala_racemase_N"/>
    <property type="match status" value="1"/>
</dbReference>
<evidence type="ECO:0000256" key="3">
    <source>
        <dbReference type="PIRSR" id="PIRSR004848-1"/>
    </source>
</evidence>
<dbReference type="Gene3D" id="3.20.20.10">
    <property type="entry name" value="Alanine racemase"/>
    <property type="match status" value="1"/>
</dbReference>
<keyword evidence="1 2" id="KW-0663">Pyridoxal phosphate</keyword>
<protein>
    <recommendedName>
        <fullName evidence="2">Pyridoxal phosphate homeostasis protein</fullName>
        <shortName evidence="2">PLP homeostasis protein</shortName>
    </recommendedName>
</protein>
<reference evidence="6 7" key="1">
    <citation type="submission" date="2017-10" db="EMBL/GenBank/DDBJ databases">
        <title>Sequencing the genomes of 1000 actinobacteria strains.</title>
        <authorList>
            <person name="Klenk H.-P."/>
        </authorList>
    </citation>
    <scope>NUCLEOTIDE SEQUENCE [LARGE SCALE GENOMIC DNA]</scope>
    <source>
        <strain evidence="6 7">DSM 20688</strain>
    </source>
</reference>
<proteinExistence type="inferred from homology"/>
<dbReference type="EMBL" id="PDJF01000001">
    <property type="protein sequence ID" value="PFG28407.1"/>
    <property type="molecule type" value="Genomic_DNA"/>
</dbReference>
<comment type="function">
    <text evidence="2">Pyridoxal 5'-phosphate (PLP)-binding protein, which is involved in PLP homeostasis.</text>
</comment>
<evidence type="ECO:0000256" key="1">
    <source>
        <dbReference type="ARBA" id="ARBA00022898"/>
    </source>
</evidence>
<dbReference type="PIRSF" id="PIRSF004848">
    <property type="entry name" value="YBL036c_PLPDEIII"/>
    <property type="match status" value="1"/>
</dbReference>
<dbReference type="PANTHER" id="PTHR10146:SF14">
    <property type="entry name" value="PYRIDOXAL PHOSPHATE HOMEOSTASIS PROTEIN"/>
    <property type="match status" value="1"/>
</dbReference>
<dbReference type="Proteomes" id="UP000221653">
    <property type="component" value="Unassembled WGS sequence"/>
</dbReference>
<dbReference type="InterPro" id="IPR011078">
    <property type="entry name" value="PyrdxlP_homeostasis"/>
</dbReference>
<comment type="caution">
    <text evidence="6">The sequence shown here is derived from an EMBL/GenBank/DDBJ whole genome shotgun (WGS) entry which is preliminary data.</text>
</comment>
<dbReference type="STRING" id="1724.GCA_001044175_01188"/>
<keyword evidence="7" id="KW-1185">Reference proteome</keyword>
<evidence type="ECO:0000313" key="6">
    <source>
        <dbReference type="EMBL" id="PFG28407.1"/>
    </source>
</evidence>
<dbReference type="PANTHER" id="PTHR10146">
    <property type="entry name" value="PROLINE SYNTHETASE CO-TRANSCRIBED BACTERIAL HOMOLOG PROTEIN"/>
    <property type="match status" value="1"/>
</dbReference>
<dbReference type="AlphaFoldDB" id="A0A2A9DNT7"/>
<dbReference type="InterPro" id="IPR029066">
    <property type="entry name" value="PLP-binding_barrel"/>
</dbReference>
<dbReference type="SUPFAM" id="SSF51419">
    <property type="entry name" value="PLP-binding barrel"/>
    <property type="match status" value="1"/>
</dbReference>
<gene>
    <name evidence="6" type="ORF">ATK06_1518</name>
</gene>